<dbReference type="Proteomes" id="UP000182998">
    <property type="component" value="Unassembled WGS sequence"/>
</dbReference>
<dbReference type="Pfam" id="PF07996">
    <property type="entry name" value="T4SS"/>
    <property type="match status" value="1"/>
</dbReference>
<dbReference type="SUPFAM" id="SSF101082">
    <property type="entry name" value="Typo IV secretion system protein TraC"/>
    <property type="match status" value="1"/>
</dbReference>
<evidence type="ECO:0000256" key="2">
    <source>
        <dbReference type="SAM" id="SignalP"/>
    </source>
</evidence>
<dbReference type="RefSeq" id="WP_045100300.1">
    <property type="nucleotide sequence ID" value="NZ_FMVN01000003.1"/>
</dbReference>
<sequence>MRKQVPYFLLMSLFFASEVQADVLGVSDAALLAKVAEEISQLKKEYQLLAETYDNAKTQLSELKKLKDLNTGHYGFGNLANSIEDLKNRQWSPNTWDEALQNISGGNPIRYQELIKAYQKNHPTLDDQSFLKGASNERLTQYQQNKAVNQVISVQATYAYNEINTHLKAIHALSANIEKTANTKSAIDLNSRLIAELAYIQTENLKLQTLLSQQASANNANDIVLDSETAKFNRLPDE</sequence>
<dbReference type="EMBL" id="LN614830">
    <property type="protein sequence ID" value="CEG62204.1"/>
    <property type="molecule type" value="Genomic_DNA"/>
</dbReference>
<keyword evidence="2" id="KW-0732">Signal</keyword>
<dbReference type="InterPro" id="IPR014158">
    <property type="entry name" value="T4SS_VirB5"/>
</dbReference>
<feature type="coiled-coil region" evidence="1">
    <location>
        <begin position="32"/>
        <end position="66"/>
    </location>
</feature>
<feature type="signal peptide" evidence="2">
    <location>
        <begin position="1"/>
        <end position="21"/>
    </location>
</feature>
<dbReference type="InterPro" id="IPR023220">
    <property type="entry name" value="T4SS_VirB5-domain"/>
</dbReference>
<proteinExistence type="predicted"/>
<evidence type="ECO:0000313" key="6">
    <source>
        <dbReference type="Proteomes" id="UP000182998"/>
    </source>
</evidence>
<dbReference type="KEGG" id="tmc:LMI_2972"/>
<accession>A0A098GI87</accession>
<dbReference type="PATRIC" id="fig|451.8.peg.774"/>
<dbReference type="OrthoDB" id="5635858at2"/>
<dbReference type="Gene3D" id="1.20.58.430">
    <property type="entry name" value="Type IV secretion system, VirB5-domain"/>
    <property type="match status" value="1"/>
</dbReference>
<reference evidence="5" key="1">
    <citation type="submission" date="2014-09" db="EMBL/GenBank/DDBJ databases">
        <authorList>
            <person name="Gomez-Valero L."/>
        </authorList>
    </citation>
    <scope>NUCLEOTIDE SEQUENCE [LARGE SCALE GENOMIC DNA]</scope>
    <source>
        <strain evidence="5">ATCC33218</strain>
    </source>
</reference>
<evidence type="ECO:0000313" key="4">
    <source>
        <dbReference type="EMBL" id="SCY07470.1"/>
    </source>
</evidence>
<protein>
    <submittedName>
        <fullName evidence="3">Legionella vir-like protein LvhB5</fullName>
    </submittedName>
    <submittedName>
        <fullName evidence="4">Type IV secretion system protein VirB5</fullName>
    </submittedName>
</protein>
<keyword evidence="1" id="KW-0175">Coiled coil</keyword>
<feature type="chain" id="PRO_5009750833" evidence="2">
    <location>
        <begin position="22"/>
        <end position="238"/>
    </location>
</feature>
<evidence type="ECO:0000313" key="3">
    <source>
        <dbReference type="EMBL" id="CEG62204.1"/>
    </source>
</evidence>
<evidence type="ECO:0000256" key="1">
    <source>
        <dbReference type="SAM" id="Coils"/>
    </source>
</evidence>
<dbReference type="EMBL" id="FMVN01000003">
    <property type="protein sequence ID" value="SCY07470.1"/>
    <property type="molecule type" value="Genomic_DNA"/>
</dbReference>
<reference evidence="3" key="2">
    <citation type="submission" date="2014-09" db="EMBL/GenBank/DDBJ databases">
        <authorList>
            <person name="GOMEZ-VALERO Laura"/>
        </authorList>
    </citation>
    <scope>NUCLEOTIDE SEQUENCE</scope>
    <source>
        <strain evidence="3">ATCC33218</strain>
    </source>
</reference>
<dbReference type="HOGENOM" id="CLU_1174233_0_0_6"/>
<gene>
    <name evidence="3" type="primary">lvhB</name>
    <name evidence="3" type="ORF">LMI_2972</name>
    <name evidence="4" type="ORF">SAMN02982997_00790</name>
</gene>
<reference evidence="4 6" key="3">
    <citation type="submission" date="2016-10" db="EMBL/GenBank/DDBJ databases">
        <authorList>
            <person name="Varghese N."/>
            <person name="Submissions S."/>
        </authorList>
    </citation>
    <scope>NUCLEOTIDE SEQUENCE [LARGE SCALE GENOMIC DNA]</scope>
    <source>
        <strain evidence="4 6">ATCC 33218</strain>
    </source>
</reference>
<dbReference type="Proteomes" id="UP000032414">
    <property type="component" value="Chromosome I"/>
</dbReference>
<organism evidence="3 5">
    <name type="scientific">Legionella micdadei</name>
    <name type="common">Tatlockia micdadei</name>
    <dbReference type="NCBI Taxonomy" id="451"/>
    <lineage>
        <taxon>Bacteria</taxon>
        <taxon>Pseudomonadati</taxon>
        <taxon>Pseudomonadota</taxon>
        <taxon>Gammaproteobacteria</taxon>
        <taxon>Legionellales</taxon>
        <taxon>Legionellaceae</taxon>
        <taxon>Legionella</taxon>
    </lineage>
</organism>
<keyword evidence="6" id="KW-1185">Reference proteome</keyword>
<evidence type="ECO:0000313" key="5">
    <source>
        <dbReference type="Proteomes" id="UP000032414"/>
    </source>
</evidence>
<dbReference type="AlphaFoldDB" id="A0A098GI87"/>
<name>A0A098GI87_LEGMI</name>